<evidence type="ECO:0000259" key="4">
    <source>
        <dbReference type="PROSITE" id="PS50887"/>
    </source>
</evidence>
<proteinExistence type="predicted"/>
<dbReference type="FunFam" id="3.30.70.270:FF:000001">
    <property type="entry name" value="Diguanylate cyclase domain protein"/>
    <property type="match status" value="1"/>
</dbReference>
<dbReference type="SUPFAM" id="SSF55073">
    <property type="entry name" value="Nucleotide cyclase"/>
    <property type="match status" value="1"/>
</dbReference>
<evidence type="ECO:0000313" key="5">
    <source>
        <dbReference type="EMBL" id="VVD81005.1"/>
    </source>
</evidence>
<gene>
    <name evidence="5" type="ORF">PAN31108_01101</name>
</gene>
<organism evidence="5 6">
    <name type="scientific">Pandoraea anhela</name>
    <dbReference type="NCBI Taxonomy" id="2508295"/>
    <lineage>
        <taxon>Bacteria</taxon>
        <taxon>Pseudomonadati</taxon>
        <taxon>Pseudomonadota</taxon>
        <taxon>Betaproteobacteria</taxon>
        <taxon>Burkholderiales</taxon>
        <taxon>Burkholderiaceae</taxon>
        <taxon>Pandoraea</taxon>
    </lineage>
</organism>
<feature type="transmembrane region" description="Helical" evidence="3">
    <location>
        <begin position="220"/>
        <end position="244"/>
    </location>
</feature>
<dbReference type="PROSITE" id="PS50887">
    <property type="entry name" value="GGDEF"/>
    <property type="match status" value="1"/>
</dbReference>
<dbReference type="EMBL" id="CABPSB010000003">
    <property type="protein sequence ID" value="VVD81005.1"/>
    <property type="molecule type" value="Genomic_DNA"/>
</dbReference>
<dbReference type="GO" id="GO:1902201">
    <property type="term" value="P:negative regulation of bacterial-type flagellum-dependent cell motility"/>
    <property type="evidence" value="ECO:0007669"/>
    <property type="project" value="TreeGrafter"/>
</dbReference>
<dbReference type="Pfam" id="PF00990">
    <property type="entry name" value="GGDEF"/>
    <property type="match status" value="1"/>
</dbReference>
<feature type="transmembrane region" description="Helical" evidence="3">
    <location>
        <begin position="41"/>
        <end position="61"/>
    </location>
</feature>
<feature type="domain" description="GGDEF" evidence="4">
    <location>
        <begin position="286"/>
        <end position="418"/>
    </location>
</feature>
<dbReference type="Gene3D" id="3.30.70.270">
    <property type="match status" value="1"/>
</dbReference>
<dbReference type="CDD" id="cd01949">
    <property type="entry name" value="GGDEF"/>
    <property type="match status" value="1"/>
</dbReference>
<dbReference type="AlphaFoldDB" id="A0A5E4SZH1"/>
<evidence type="ECO:0000256" key="1">
    <source>
        <dbReference type="ARBA" id="ARBA00012528"/>
    </source>
</evidence>
<reference evidence="5 6" key="1">
    <citation type="submission" date="2019-08" db="EMBL/GenBank/DDBJ databases">
        <authorList>
            <person name="Peeters C."/>
        </authorList>
    </citation>
    <scope>NUCLEOTIDE SEQUENCE [LARGE SCALE GENOMIC DNA]</scope>
    <source>
        <strain evidence="5 6">LMG 31108</strain>
    </source>
</reference>
<dbReference type="InterPro" id="IPR043128">
    <property type="entry name" value="Rev_trsase/Diguanyl_cyclase"/>
</dbReference>
<evidence type="ECO:0000313" key="6">
    <source>
        <dbReference type="Proteomes" id="UP000406256"/>
    </source>
</evidence>
<evidence type="ECO:0000256" key="3">
    <source>
        <dbReference type="SAM" id="Phobius"/>
    </source>
</evidence>
<dbReference type="SMART" id="SM00267">
    <property type="entry name" value="GGDEF"/>
    <property type="match status" value="1"/>
</dbReference>
<name>A0A5E4SZH1_9BURK</name>
<keyword evidence="3" id="KW-1133">Transmembrane helix</keyword>
<dbReference type="GO" id="GO:0043709">
    <property type="term" value="P:cell adhesion involved in single-species biofilm formation"/>
    <property type="evidence" value="ECO:0007669"/>
    <property type="project" value="TreeGrafter"/>
</dbReference>
<dbReference type="InterPro" id="IPR000160">
    <property type="entry name" value="GGDEF_dom"/>
</dbReference>
<sequence length="428" mass="46154">MTNPAILLVWHAKECNARRAVHYNAQHMSASPLASAMLTTSLLAITSLLSFMMLLIVGSLLRSRVAGVREWCFANVAVLVSLPLFALRGVIPDFLSIPVANLALASGLLSYYAGCARFLGRPPHWHALGASLGVLAAAMLFWHYGIDNPSLRVVAVSAFHATFLLAIATLILRHIPPRRHPHNYWLTAGMAAVFATAHAVRGVAFAWAPAPGLDVFAPTMFNLVMLTIGAIVMPAMTMGSVLMIHDAMLATAEEAANRDYLTGAISRKHFDLLARQEMVRAVARGWPLSIVVIDLDHFKAINDTHGHAGGDTVLREFVKLVRDSLREGDVFGRLGGEEFAVLLPGTDTPGAIRIAERLRTQASRHLVAGPFGVCHYTLSGGVATWIEHESLEALCIRADRALYAAKISGRNLVLSDVLSSDETAPEAG</sequence>
<accession>A0A5E4SZH1</accession>
<feature type="transmembrane region" description="Helical" evidence="3">
    <location>
        <begin position="184"/>
        <end position="208"/>
    </location>
</feature>
<dbReference type="PANTHER" id="PTHR45138">
    <property type="entry name" value="REGULATORY COMPONENTS OF SENSORY TRANSDUCTION SYSTEM"/>
    <property type="match status" value="1"/>
</dbReference>
<comment type="catalytic activity">
    <reaction evidence="2">
        <text>2 GTP = 3',3'-c-di-GMP + 2 diphosphate</text>
        <dbReference type="Rhea" id="RHEA:24898"/>
        <dbReference type="ChEBI" id="CHEBI:33019"/>
        <dbReference type="ChEBI" id="CHEBI:37565"/>
        <dbReference type="ChEBI" id="CHEBI:58805"/>
        <dbReference type="EC" id="2.7.7.65"/>
    </reaction>
</comment>
<dbReference type="InterPro" id="IPR050469">
    <property type="entry name" value="Diguanylate_Cyclase"/>
</dbReference>
<dbReference type="InterPro" id="IPR029787">
    <property type="entry name" value="Nucleotide_cyclase"/>
</dbReference>
<dbReference type="NCBIfam" id="TIGR00254">
    <property type="entry name" value="GGDEF"/>
    <property type="match status" value="1"/>
</dbReference>
<dbReference type="Proteomes" id="UP000406256">
    <property type="component" value="Unassembled WGS sequence"/>
</dbReference>
<keyword evidence="3" id="KW-0812">Transmembrane</keyword>
<dbReference type="GO" id="GO:0052621">
    <property type="term" value="F:diguanylate cyclase activity"/>
    <property type="evidence" value="ECO:0007669"/>
    <property type="project" value="UniProtKB-EC"/>
</dbReference>
<dbReference type="EC" id="2.7.7.65" evidence="1"/>
<feature type="transmembrane region" description="Helical" evidence="3">
    <location>
        <begin position="97"/>
        <end position="113"/>
    </location>
</feature>
<feature type="transmembrane region" description="Helical" evidence="3">
    <location>
        <begin position="151"/>
        <end position="172"/>
    </location>
</feature>
<dbReference type="GO" id="GO:0005886">
    <property type="term" value="C:plasma membrane"/>
    <property type="evidence" value="ECO:0007669"/>
    <property type="project" value="TreeGrafter"/>
</dbReference>
<dbReference type="PANTHER" id="PTHR45138:SF9">
    <property type="entry name" value="DIGUANYLATE CYCLASE DGCM-RELATED"/>
    <property type="match status" value="1"/>
</dbReference>
<protein>
    <recommendedName>
        <fullName evidence="1">diguanylate cyclase</fullName>
        <ecNumber evidence="1">2.7.7.65</ecNumber>
    </recommendedName>
</protein>
<feature type="transmembrane region" description="Helical" evidence="3">
    <location>
        <begin position="73"/>
        <end position="91"/>
    </location>
</feature>
<keyword evidence="6" id="KW-1185">Reference proteome</keyword>
<feature type="transmembrane region" description="Helical" evidence="3">
    <location>
        <begin position="125"/>
        <end position="145"/>
    </location>
</feature>
<evidence type="ECO:0000256" key="2">
    <source>
        <dbReference type="ARBA" id="ARBA00034247"/>
    </source>
</evidence>
<keyword evidence="3" id="KW-0472">Membrane</keyword>